<organism evidence="2 3">
    <name type="scientific">Zalophus californianus</name>
    <name type="common">California sealion</name>
    <dbReference type="NCBI Taxonomy" id="9704"/>
    <lineage>
        <taxon>Eukaryota</taxon>
        <taxon>Metazoa</taxon>
        <taxon>Chordata</taxon>
        <taxon>Craniata</taxon>
        <taxon>Vertebrata</taxon>
        <taxon>Euteleostomi</taxon>
        <taxon>Mammalia</taxon>
        <taxon>Eutheria</taxon>
        <taxon>Laurasiatheria</taxon>
        <taxon>Carnivora</taxon>
        <taxon>Caniformia</taxon>
        <taxon>Pinnipedia</taxon>
        <taxon>Otariidae</taxon>
        <taxon>Zalophus</taxon>
    </lineage>
</organism>
<feature type="compositionally biased region" description="Basic and acidic residues" evidence="1">
    <location>
        <begin position="25"/>
        <end position="36"/>
    </location>
</feature>
<gene>
    <name evidence="3" type="primary">LOC113923033</name>
</gene>
<proteinExistence type="predicted"/>
<protein>
    <submittedName>
        <fullName evidence="3">Uncharacterized protein LOC113923033 isoform X1</fullName>
    </submittedName>
</protein>
<dbReference type="Proteomes" id="UP000515165">
    <property type="component" value="Chromosome 9"/>
</dbReference>
<dbReference type="RefSeq" id="XP_027451325.1">
    <property type="nucleotide sequence ID" value="XM_027595524.1"/>
</dbReference>
<dbReference type="KEGG" id="zca:113923033"/>
<feature type="region of interest" description="Disordered" evidence="1">
    <location>
        <begin position="1"/>
        <end position="36"/>
    </location>
</feature>
<evidence type="ECO:0000256" key="1">
    <source>
        <dbReference type="SAM" id="MobiDB-lite"/>
    </source>
</evidence>
<name>A0A6J2D4K6_ZALCA</name>
<sequence length="112" mass="12530">MSIEEQLRARRSRGSQRAGLESAAGEERGKQCQRRRDLPEVGNFLELETNRKTSASLLFPLCSGYSAPRDPLFEKERRGRPGSAPEGNVLRTRLQLEAFHPSRTESAFTALG</sequence>
<reference evidence="3" key="1">
    <citation type="submission" date="2025-08" db="UniProtKB">
        <authorList>
            <consortium name="RefSeq"/>
        </authorList>
    </citation>
    <scope>IDENTIFICATION</scope>
    <source>
        <tissue evidence="3">Blood</tissue>
    </source>
</reference>
<evidence type="ECO:0000313" key="3">
    <source>
        <dbReference type="RefSeq" id="XP_027451325.1"/>
    </source>
</evidence>
<dbReference type="GeneID" id="113923033"/>
<accession>A0A6J2D4K6</accession>
<dbReference type="AlphaFoldDB" id="A0A6J2D4K6"/>
<evidence type="ECO:0000313" key="2">
    <source>
        <dbReference type="Proteomes" id="UP000515165"/>
    </source>
</evidence>
<keyword evidence="2" id="KW-1185">Reference proteome</keyword>